<dbReference type="AlphaFoldDB" id="A0A7C2V423"/>
<comment type="caution">
    <text evidence="1">The sequence shown here is derived from an EMBL/GenBank/DDBJ whole genome shotgun (WGS) entry which is preliminary data.</text>
</comment>
<sequence>MERGLWEEALVEEMIYLIAHLAHAEQHLMELEGETKLEDLVAYIDELRNRRKTVGNLIFSILDISGEGGGEFRSKIESLWCVLKHLSMALVHCDESAEKVIRRMDCALAQGKEETAKELPKKLKELYELRQSLRNSIRELLFDVSKKISKAPAVRCREDLCLMEGGEDAL</sequence>
<organism evidence="1">
    <name type="scientific">Hydrogenobacter sp</name>
    <dbReference type="NCBI Taxonomy" id="2152829"/>
    <lineage>
        <taxon>Bacteria</taxon>
        <taxon>Pseudomonadati</taxon>
        <taxon>Aquificota</taxon>
        <taxon>Aquificia</taxon>
        <taxon>Aquificales</taxon>
        <taxon>Aquificaceae</taxon>
        <taxon>Hydrogenobacter</taxon>
    </lineage>
</organism>
<protein>
    <submittedName>
        <fullName evidence="1">Uncharacterized protein</fullName>
    </submittedName>
</protein>
<gene>
    <name evidence="1" type="ORF">ENO47_06925</name>
</gene>
<proteinExistence type="predicted"/>
<dbReference type="EMBL" id="DSFP01000061">
    <property type="protein sequence ID" value="HEW46378.1"/>
    <property type="molecule type" value="Genomic_DNA"/>
</dbReference>
<reference evidence="1" key="1">
    <citation type="journal article" date="2020" name="mSystems">
        <title>Genome- and Community-Level Interaction Insights into Carbon Utilization and Element Cycling Functions of Hydrothermarchaeota in Hydrothermal Sediment.</title>
        <authorList>
            <person name="Zhou Z."/>
            <person name="Liu Y."/>
            <person name="Xu W."/>
            <person name="Pan J."/>
            <person name="Luo Z.H."/>
            <person name="Li M."/>
        </authorList>
    </citation>
    <scope>NUCLEOTIDE SEQUENCE [LARGE SCALE GENOMIC DNA]</scope>
    <source>
        <strain evidence="1">SpSt-132</strain>
    </source>
</reference>
<name>A0A7C2V423_9AQUI</name>
<evidence type="ECO:0000313" key="1">
    <source>
        <dbReference type="EMBL" id="HEW46378.1"/>
    </source>
</evidence>
<accession>A0A7C2V423</accession>